<dbReference type="PROSITE" id="PS50206">
    <property type="entry name" value="RHODANESE_3"/>
    <property type="match status" value="2"/>
</dbReference>
<dbReference type="InParanoid" id="D8LVB9"/>
<dbReference type="Proteomes" id="UP000008312">
    <property type="component" value="Unassembled WGS sequence"/>
</dbReference>
<feature type="domain" description="Rhodanese" evidence="3">
    <location>
        <begin position="53"/>
        <end position="170"/>
    </location>
</feature>
<dbReference type="GO" id="GO:0005739">
    <property type="term" value="C:mitochondrion"/>
    <property type="evidence" value="ECO:0007669"/>
    <property type="project" value="TreeGrafter"/>
</dbReference>
<keyword evidence="5" id="KW-1185">Reference proteome</keyword>
<dbReference type="CDD" id="cd01448">
    <property type="entry name" value="TST_Repeat_1"/>
    <property type="match status" value="1"/>
</dbReference>
<dbReference type="OMA" id="NNNWFAS"/>
<dbReference type="Pfam" id="PF00581">
    <property type="entry name" value="Rhodanese"/>
    <property type="match status" value="2"/>
</dbReference>
<evidence type="ECO:0000313" key="5">
    <source>
        <dbReference type="Proteomes" id="UP000008312"/>
    </source>
</evidence>
<dbReference type="InterPro" id="IPR001763">
    <property type="entry name" value="Rhodanese-like_dom"/>
</dbReference>
<name>D8LVB9_BLAHO</name>
<keyword evidence="2" id="KW-0677">Repeat</keyword>
<dbReference type="InterPro" id="IPR036873">
    <property type="entry name" value="Rhodanese-like_dom_sf"/>
</dbReference>
<dbReference type="OrthoDB" id="270167at2759"/>
<keyword evidence="1" id="KW-0808">Transferase</keyword>
<dbReference type="Gene3D" id="3.40.250.10">
    <property type="entry name" value="Rhodanese-like domain"/>
    <property type="match status" value="2"/>
</dbReference>
<dbReference type="GeneID" id="24917497"/>
<dbReference type="PANTHER" id="PTHR11364">
    <property type="entry name" value="THIOSULFATE SULFERTANSFERASE"/>
    <property type="match status" value="1"/>
</dbReference>
<organism evidence="4">
    <name type="scientific">Blastocystis hominis</name>
    <dbReference type="NCBI Taxonomy" id="12968"/>
    <lineage>
        <taxon>Eukaryota</taxon>
        <taxon>Sar</taxon>
        <taxon>Stramenopiles</taxon>
        <taxon>Bigyra</taxon>
        <taxon>Opalozoa</taxon>
        <taxon>Opalinata</taxon>
        <taxon>Blastocystidae</taxon>
        <taxon>Blastocystis</taxon>
    </lineage>
</organism>
<evidence type="ECO:0000256" key="2">
    <source>
        <dbReference type="ARBA" id="ARBA00022737"/>
    </source>
</evidence>
<accession>D8LVB9</accession>
<evidence type="ECO:0000259" key="3">
    <source>
        <dbReference type="PROSITE" id="PS50206"/>
    </source>
</evidence>
<evidence type="ECO:0000256" key="1">
    <source>
        <dbReference type="ARBA" id="ARBA00022679"/>
    </source>
</evidence>
<proteinExistence type="predicted"/>
<protein>
    <submittedName>
        <fullName evidence="4">Rhodanese-like protein</fullName>
    </submittedName>
</protein>
<dbReference type="EMBL" id="FN668638">
    <property type="protein sequence ID" value="CBK19758.2"/>
    <property type="molecule type" value="Genomic_DNA"/>
</dbReference>
<dbReference type="CDD" id="cd01449">
    <property type="entry name" value="TST_Repeat_2"/>
    <property type="match status" value="1"/>
</dbReference>
<dbReference type="FunCoup" id="D8LVB9">
    <property type="interactions" value="58"/>
</dbReference>
<dbReference type="AlphaFoldDB" id="D8LVB9"/>
<dbReference type="InterPro" id="IPR045078">
    <property type="entry name" value="TST/MPST-like"/>
</dbReference>
<dbReference type="RefSeq" id="XP_012893806.1">
    <property type="nucleotide sequence ID" value="XM_013038352.1"/>
</dbReference>
<dbReference type="SMART" id="SM00450">
    <property type="entry name" value="RHOD"/>
    <property type="match status" value="2"/>
</dbReference>
<dbReference type="GO" id="GO:0004792">
    <property type="term" value="F:thiosulfate-cyanide sulfurtransferase activity"/>
    <property type="evidence" value="ECO:0007669"/>
    <property type="project" value="TreeGrafter"/>
</dbReference>
<evidence type="ECO:0000313" key="4">
    <source>
        <dbReference type="EMBL" id="CBK19758.2"/>
    </source>
</evidence>
<feature type="domain" description="Rhodanese" evidence="3">
    <location>
        <begin position="207"/>
        <end position="328"/>
    </location>
</feature>
<sequence>MRKYNPRSRNLIIGMLASFRSIALKSTRLNFARAMSYYTPADGVVDPEWLQQRLGKVRIFDATLHLDPKRNAKKEFTEKRIPGAQFFDIDAVADCQLKLPHMLPSPTYFKQCVENMGINDTDEIVVYDTHGLFSATRAWWMFRLFNKNAKVYVLNGGLPRWESEKRPLESGEAAPVTTPGHFYVNPDYSMVRTLDQVLDLIDEYKQGKIDFTVIDARPKGRFDGTVPEARPGLTSGHMPGSRNIPFSCVANPEKNFEIRPPEELAKLFADIKVDLHRKEPIVFSCGSGTTACVDYFAAHLLKRREPGSMAVYDGSWAEYGGKSYTPYEKTK</sequence>
<dbReference type="PANTHER" id="PTHR11364:SF27">
    <property type="entry name" value="SULFURTRANSFERASE"/>
    <property type="match status" value="1"/>
</dbReference>
<reference evidence="4" key="1">
    <citation type="submission" date="2010-02" db="EMBL/GenBank/DDBJ databases">
        <title>Sequencing and annotation of the Blastocystis hominis genome.</title>
        <authorList>
            <person name="Wincker P."/>
        </authorList>
    </citation>
    <scope>NUCLEOTIDE SEQUENCE</scope>
    <source>
        <strain evidence="4">Singapore isolate B</strain>
    </source>
</reference>
<dbReference type="SUPFAM" id="SSF52821">
    <property type="entry name" value="Rhodanese/Cell cycle control phosphatase"/>
    <property type="match status" value="2"/>
</dbReference>
<gene>
    <name evidence="4" type="ORF">GSBLH_T00000179001</name>
</gene>